<dbReference type="Proteomes" id="UP001219567">
    <property type="component" value="Chromosome 2"/>
</dbReference>
<dbReference type="CDD" id="cd02152">
    <property type="entry name" value="OAT"/>
    <property type="match status" value="1"/>
</dbReference>
<dbReference type="EC" id="2.3.1.1" evidence="9"/>
<keyword evidence="5 9" id="KW-0068">Autocatalytic cleavage</keyword>
<comment type="function">
    <text evidence="9">Catalyzes two activities which are involved in the cyclic version of arginine biosynthesis: the synthesis of acetylglutamate from glutamate and acetyl-CoA, and of ornithine by transacetylation between acetylornithine and glutamate.</text>
</comment>
<evidence type="ECO:0000313" key="11">
    <source>
        <dbReference type="Proteomes" id="UP001219567"/>
    </source>
</evidence>
<feature type="binding site" evidence="9">
    <location>
        <position position="347"/>
    </location>
    <ligand>
        <name>substrate</name>
    </ligand>
</feature>
<comment type="caution">
    <text evidence="9">Lacks conserved residue(s) required for the propagation of feature annotation.</text>
</comment>
<dbReference type="PANTHER" id="PTHR23100">
    <property type="entry name" value="ARGININE BIOSYNTHESIS BIFUNCTIONAL PROTEIN ARGJ"/>
    <property type="match status" value="1"/>
</dbReference>
<evidence type="ECO:0000256" key="3">
    <source>
        <dbReference type="ARBA" id="ARBA00022605"/>
    </source>
</evidence>
<evidence type="ECO:0000256" key="5">
    <source>
        <dbReference type="ARBA" id="ARBA00022813"/>
    </source>
</evidence>
<feature type="site" description="Cleavage; by autolysis" evidence="9">
    <location>
        <begin position="247"/>
        <end position="248"/>
    </location>
</feature>
<keyword evidence="8 9" id="KW-0012">Acyltransferase</keyword>
<comment type="similarity">
    <text evidence="1 9">Belongs to the ArgJ family.</text>
</comment>
<dbReference type="PANTHER" id="PTHR23100:SF0">
    <property type="entry name" value="ARGININE BIOSYNTHESIS BIFUNCTIONAL PROTEIN ARGJ, MITOCHONDRIAL"/>
    <property type="match status" value="1"/>
</dbReference>
<feature type="binding site" evidence="9">
    <location>
        <position position="204"/>
    </location>
    <ligand>
        <name>substrate</name>
    </ligand>
</feature>
<keyword evidence="7 9" id="KW-0511">Multifunctional enzyme</keyword>
<name>A0AAJ5YVB7_9BASI</name>
<evidence type="ECO:0000313" key="10">
    <source>
        <dbReference type="EMBL" id="WFC99381.1"/>
    </source>
</evidence>
<evidence type="ECO:0000256" key="2">
    <source>
        <dbReference type="ARBA" id="ARBA00022571"/>
    </source>
</evidence>
<accession>A0AAJ5YVB7</accession>
<comment type="subcellular location">
    <subcellularLocation>
        <location evidence="9">Mitochondrion matrix</location>
    </subcellularLocation>
</comment>
<evidence type="ECO:0000256" key="9">
    <source>
        <dbReference type="HAMAP-Rule" id="MF_03124"/>
    </source>
</evidence>
<comment type="pathway">
    <text evidence="9">Amino-acid biosynthesis; L-arginine biosynthesis; N(2)-acetyl-L-ornithine from L-glutamate: step 1/4.</text>
</comment>
<comment type="catalytic activity">
    <reaction evidence="9">
        <text>L-glutamate + acetyl-CoA = N-acetyl-L-glutamate + CoA + H(+)</text>
        <dbReference type="Rhea" id="RHEA:24292"/>
        <dbReference type="ChEBI" id="CHEBI:15378"/>
        <dbReference type="ChEBI" id="CHEBI:29985"/>
        <dbReference type="ChEBI" id="CHEBI:44337"/>
        <dbReference type="ChEBI" id="CHEBI:57287"/>
        <dbReference type="ChEBI" id="CHEBI:57288"/>
        <dbReference type="EC" id="2.3.1.1"/>
    </reaction>
</comment>
<dbReference type="GO" id="GO:0004042">
    <property type="term" value="F:L-glutamate N-acetyltransferase activity"/>
    <property type="evidence" value="ECO:0007669"/>
    <property type="project" value="UniProtKB-UniRule"/>
</dbReference>
<dbReference type="AlphaFoldDB" id="A0AAJ5YVB7"/>
<dbReference type="NCBIfam" id="NF003802">
    <property type="entry name" value="PRK05388.1"/>
    <property type="match status" value="1"/>
</dbReference>
<comment type="PTM">
    <text evidence="9">The alpha and beta chains are autoproteolytically processed from a single precursor protein within the mitochondrion.</text>
</comment>
<evidence type="ECO:0000256" key="7">
    <source>
        <dbReference type="ARBA" id="ARBA00023268"/>
    </source>
</evidence>
<feature type="chain" id="PRO_5042302457" description="Arginine biosynthesis bifunctional protein ArgJ alpha chain" evidence="9">
    <location>
        <begin position="1"/>
        <end position="247"/>
    </location>
</feature>
<dbReference type="EMBL" id="CP119944">
    <property type="protein sequence ID" value="WFC99381.1"/>
    <property type="molecule type" value="Genomic_DNA"/>
</dbReference>
<dbReference type="InterPro" id="IPR016117">
    <property type="entry name" value="ArgJ-like_dom_sf"/>
</dbReference>
<dbReference type="FunFam" id="3.60.70.12:FF:000006">
    <property type="entry name" value="Arginine biosynthesis bifunctional protein ArgJ, mitochondrial"/>
    <property type="match status" value="1"/>
</dbReference>
<feature type="binding site" evidence="9">
    <location>
        <position position="496"/>
    </location>
    <ligand>
        <name>substrate</name>
    </ligand>
</feature>
<feature type="binding site" evidence="9">
    <location>
        <position position="230"/>
    </location>
    <ligand>
        <name>substrate</name>
    </ligand>
</feature>
<feature type="binding site" evidence="9">
    <location>
        <position position="248"/>
    </location>
    <ligand>
        <name>substrate</name>
    </ligand>
</feature>
<comment type="subunit">
    <text evidence="9">Heterodimer of an alpha and a beta chain.</text>
</comment>
<dbReference type="NCBIfam" id="TIGR00120">
    <property type="entry name" value="ArgJ"/>
    <property type="match status" value="1"/>
</dbReference>
<dbReference type="GO" id="GO:0004358">
    <property type="term" value="F:L-glutamate N-acetyltransferase activity, acting on acetyl-L-ornithine as donor"/>
    <property type="evidence" value="ECO:0007669"/>
    <property type="project" value="UniProtKB-UniRule"/>
</dbReference>
<feature type="site" description="Involved in the stabilization of negative charge on the oxyanion by the formation of the oxyanion hole" evidence="9">
    <location>
        <position position="164"/>
    </location>
</feature>
<dbReference type="FunFam" id="3.10.20.340:FF:000002">
    <property type="entry name" value="Arginine biosynthesis bifunctional protein ArgJ, mitochondrial"/>
    <property type="match status" value="1"/>
</dbReference>
<keyword evidence="11" id="KW-1185">Reference proteome</keyword>
<dbReference type="SUPFAM" id="SSF56266">
    <property type="entry name" value="DmpA/ArgJ-like"/>
    <property type="match status" value="1"/>
</dbReference>
<keyword evidence="6 9" id="KW-0496">Mitochondrion</keyword>
<dbReference type="GO" id="GO:0006526">
    <property type="term" value="P:L-arginine biosynthetic process"/>
    <property type="evidence" value="ECO:0007669"/>
    <property type="project" value="UniProtKB-UniRule"/>
</dbReference>
<keyword evidence="4 9" id="KW-0808">Transferase</keyword>
<proteinExistence type="inferred from homology"/>
<gene>
    <name evidence="10" type="ORF">MYAM1_002125</name>
</gene>
<evidence type="ECO:0000256" key="4">
    <source>
        <dbReference type="ARBA" id="ARBA00022679"/>
    </source>
</evidence>
<evidence type="ECO:0000256" key="6">
    <source>
        <dbReference type="ARBA" id="ARBA00023128"/>
    </source>
</evidence>
<dbReference type="Pfam" id="PF01960">
    <property type="entry name" value="ArgJ"/>
    <property type="match status" value="1"/>
</dbReference>
<feature type="chain" id="PRO_5042302456" description="Arginine biosynthesis bifunctional protein ArgJ beta chain" evidence="9">
    <location>
        <begin position="248"/>
        <end position="514"/>
    </location>
</feature>
<dbReference type="Gene3D" id="3.30.2330.10">
    <property type="entry name" value="arginine biosynthesis bifunctional protein suprefamily"/>
    <property type="match status" value="1"/>
</dbReference>
<comment type="catalytic activity">
    <reaction evidence="9">
        <text>N(2)-acetyl-L-ornithine + L-glutamate = N-acetyl-L-glutamate + L-ornithine</text>
        <dbReference type="Rhea" id="RHEA:15349"/>
        <dbReference type="ChEBI" id="CHEBI:29985"/>
        <dbReference type="ChEBI" id="CHEBI:44337"/>
        <dbReference type="ChEBI" id="CHEBI:46911"/>
        <dbReference type="ChEBI" id="CHEBI:57805"/>
        <dbReference type="EC" id="2.3.1.35"/>
    </reaction>
</comment>
<sequence>MHWNRQRTQSSKAERFVQHIDPETLPRGFVVASTFAGVKRAISPSSSSAMPSKGVSMQSPKPDVSLIVSSVPASIAGVFTTNVFQAAPVVHAINALQTSREAFLPSQGPRTLAILANSGCANAVTGQEGLEDTRELLDLVRMELTPAITHRKAADSDALMLSTGVIGVRLPKGVIKRAVQHLVHGQVLQSNPDAWLEAARAYMTTDSFPKLRTRSFTLGNRKCHLLGIDKGAGMIHPNMSSPQGLHATLLGVMLTDAPIEPATLQTCLARAVKVSFNCISVDGDMSTNDTILAMANGQAPEVQDGDPTIPRGSEISESSHPELVTVFQQELTALCLELAHLIVRDGEGAEKFVQVRVRGAVDYEQAHAIASSISTSALVKCAMHGEDANWGRILCAAGYAKRPKSDWAIDPEKVNVSFVPPKGVRGVRAVRTLINGTPQDVDEAAAAKLLALEDICLEVDLQGGTYDKTQAIAEAVYWTCDFSKEYITVSAESYETNSRSMETIVHNAREIGAT</sequence>
<feature type="site" description="Involved in the stabilization of negative charge on the oxyanion by the formation of the oxyanion hole" evidence="9">
    <location>
        <position position="163"/>
    </location>
</feature>
<dbReference type="Gene3D" id="3.60.70.12">
    <property type="entry name" value="L-amino peptidase D-ALA esterase/amidase"/>
    <property type="match status" value="1"/>
</dbReference>
<reference evidence="10 11" key="1">
    <citation type="submission" date="2023-03" db="EMBL/GenBank/DDBJ databases">
        <title>Mating type loci evolution in Malassezia.</title>
        <authorList>
            <person name="Coelho M.A."/>
        </authorList>
    </citation>
    <scope>NUCLEOTIDE SEQUENCE [LARGE SCALE GENOMIC DNA]</scope>
    <source>
        <strain evidence="10 11">CBS 9725</strain>
    </source>
</reference>
<dbReference type="GO" id="GO:0006592">
    <property type="term" value="P:ornithine biosynthetic process"/>
    <property type="evidence" value="ECO:0007669"/>
    <property type="project" value="TreeGrafter"/>
</dbReference>
<protein>
    <recommendedName>
        <fullName evidence="9">Arginine biosynthesis bifunctional protein ArgJ, mitochondrial</fullName>
    </recommendedName>
    <domain>
        <recommendedName>
            <fullName evidence="9">Glutamate N-acetyltransferase</fullName>
            <shortName evidence="9">GAT</shortName>
            <ecNumber evidence="9">2.3.1.35</ecNumber>
        </recommendedName>
        <alternativeName>
            <fullName evidence="9">Ornithine acetyltransferase</fullName>
            <shortName evidence="9">OATase</shortName>
        </alternativeName>
        <alternativeName>
            <fullName evidence="9">Ornithine transacetylase</fullName>
        </alternativeName>
    </domain>
    <domain>
        <recommendedName>
            <fullName evidence="9">Amino-acid acetyltransferase</fullName>
            <ecNumber evidence="9">2.3.1.1</ecNumber>
        </recommendedName>
        <alternativeName>
            <fullName evidence="9">N-acetylglutamate synthase</fullName>
            <shortName evidence="9">AGS</shortName>
        </alternativeName>
    </domain>
    <component>
        <recommendedName>
            <fullName evidence="9">Arginine biosynthesis bifunctional protein ArgJ alpha chain</fullName>
        </recommendedName>
    </component>
    <component>
        <recommendedName>
            <fullName evidence="9">Arginine biosynthesis bifunctional protein ArgJ beta chain</fullName>
        </recommendedName>
    </component>
</protein>
<organism evidence="10 11">
    <name type="scientific">Malassezia yamatoensis</name>
    <dbReference type="NCBI Taxonomy" id="253288"/>
    <lineage>
        <taxon>Eukaryota</taxon>
        <taxon>Fungi</taxon>
        <taxon>Dikarya</taxon>
        <taxon>Basidiomycota</taxon>
        <taxon>Ustilaginomycotina</taxon>
        <taxon>Malasseziomycetes</taxon>
        <taxon>Malasseziales</taxon>
        <taxon>Malasseziaceae</taxon>
        <taxon>Malassezia</taxon>
    </lineage>
</organism>
<evidence type="ECO:0000256" key="8">
    <source>
        <dbReference type="ARBA" id="ARBA00023315"/>
    </source>
</evidence>
<comment type="pathway">
    <text evidence="9">Amino-acid biosynthesis; L-arginine biosynthesis; L-ornithine and N-acetyl-L-glutamate from L-glutamate and N(2)-acetyl-L-ornithine (cyclic): step 1/1.</text>
</comment>
<keyword evidence="3 9" id="KW-0028">Amino-acid biosynthesis</keyword>
<dbReference type="InterPro" id="IPR042195">
    <property type="entry name" value="ArgJ_beta_C"/>
</dbReference>
<dbReference type="InterPro" id="IPR002813">
    <property type="entry name" value="Arg_biosynth_ArgJ"/>
</dbReference>
<dbReference type="EC" id="2.3.1.35" evidence="9"/>
<evidence type="ECO:0000256" key="1">
    <source>
        <dbReference type="ARBA" id="ARBA00006774"/>
    </source>
</evidence>
<feature type="active site" description="Nucleophile" evidence="9">
    <location>
        <position position="248"/>
    </location>
</feature>
<keyword evidence="2 9" id="KW-0055">Arginine biosynthesis</keyword>
<dbReference type="HAMAP" id="MF_01106">
    <property type="entry name" value="ArgJ"/>
    <property type="match status" value="1"/>
</dbReference>
<dbReference type="Gene3D" id="3.10.20.340">
    <property type="entry name" value="ArgJ beta chain, C-terminal domain"/>
    <property type="match status" value="1"/>
</dbReference>
<dbReference type="GO" id="GO:0005759">
    <property type="term" value="C:mitochondrial matrix"/>
    <property type="evidence" value="ECO:0007669"/>
    <property type="project" value="UniProtKB-SubCell"/>
</dbReference>